<keyword evidence="2" id="KW-0472">Membrane</keyword>
<dbReference type="Gene3D" id="3.30.70.2390">
    <property type="match status" value="1"/>
</dbReference>
<dbReference type="OrthoDB" id="5194885at2"/>
<dbReference type="Proteomes" id="UP000186104">
    <property type="component" value="Chromosome"/>
</dbReference>
<feature type="region of interest" description="Disordered" evidence="1">
    <location>
        <begin position="190"/>
        <end position="214"/>
    </location>
</feature>
<keyword evidence="2" id="KW-0812">Transmembrane</keyword>
<reference evidence="4 5" key="1">
    <citation type="submission" date="2016-06" db="EMBL/GenBank/DDBJ databases">
        <title>Complete genome sequence of a saline-alkali tolerant type strain Dietzia timorensis ID05-A0528T.</title>
        <authorList>
            <person name="Wu X."/>
        </authorList>
    </citation>
    <scope>NUCLEOTIDE SEQUENCE [LARGE SCALE GENOMIC DNA]</scope>
    <source>
        <strain evidence="4 5">ID05-A0528</strain>
    </source>
</reference>
<keyword evidence="5" id="KW-1185">Reference proteome</keyword>
<dbReference type="InterPro" id="IPR027381">
    <property type="entry name" value="LytR/CpsA/Psr_C"/>
</dbReference>
<name>A0A173LJ81_9ACTN</name>
<accession>A0A173LJ81</accession>
<dbReference type="RefSeq" id="WP_067471570.1">
    <property type="nucleotide sequence ID" value="NZ_CP015961.1"/>
</dbReference>
<feature type="domain" description="LytR/CpsA/Psr regulator C-terminal" evidence="3">
    <location>
        <begin position="86"/>
        <end position="178"/>
    </location>
</feature>
<dbReference type="STRING" id="499555.BJL86_1558"/>
<proteinExistence type="predicted"/>
<dbReference type="Pfam" id="PF13399">
    <property type="entry name" value="LytR_C"/>
    <property type="match status" value="1"/>
</dbReference>
<organism evidence="4 5">
    <name type="scientific">Dietzia timorensis</name>
    <dbReference type="NCBI Taxonomy" id="499555"/>
    <lineage>
        <taxon>Bacteria</taxon>
        <taxon>Bacillati</taxon>
        <taxon>Actinomycetota</taxon>
        <taxon>Actinomycetes</taxon>
        <taxon>Mycobacteriales</taxon>
        <taxon>Dietziaceae</taxon>
        <taxon>Dietzia</taxon>
    </lineage>
</organism>
<gene>
    <name evidence="4" type="ORF">BJL86_1558</name>
</gene>
<evidence type="ECO:0000259" key="3">
    <source>
        <dbReference type="Pfam" id="PF13399"/>
    </source>
</evidence>
<sequence length="214" mass="21954">MVAHLSSRSVPRPPIKRGWDRLTTPYALVVAVMLVLGAIVAAVAVSISDPETSTVACELSDEAQASGLQEEDASTLDDVDAAPLDQVAVRVLNANGQTGQAGQVASELGEMGFAVPDSNPVGNDPLYPEQNLTCHGQIRYGGDGESAAAALKLAAPCMQLVADGRPGNTVDLALGSYFQELNTENASKEALTSLASGGESSEEQVGPASSEVSC</sequence>
<evidence type="ECO:0000313" key="4">
    <source>
        <dbReference type="EMBL" id="ANI92335.1"/>
    </source>
</evidence>
<protein>
    <recommendedName>
        <fullName evidence="3">LytR/CpsA/Psr regulator C-terminal domain-containing protein</fullName>
    </recommendedName>
</protein>
<evidence type="ECO:0000256" key="1">
    <source>
        <dbReference type="SAM" id="MobiDB-lite"/>
    </source>
</evidence>
<evidence type="ECO:0000256" key="2">
    <source>
        <dbReference type="SAM" id="Phobius"/>
    </source>
</evidence>
<dbReference type="EMBL" id="CP015961">
    <property type="protein sequence ID" value="ANI92335.1"/>
    <property type="molecule type" value="Genomic_DNA"/>
</dbReference>
<evidence type="ECO:0000313" key="5">
    <source>
        <dbReference type="Proteomes" id="UP000186104"/>
    </source>
</evidence>
<dbReference type="KEGG" id="dtm:BJL86_1558"/>
<keyword evidence="2" id="KW-1133">Transmembrane helix</keyword>
<feature type="transmembrane region" description="Helical" evidence="2">
    <location>
        <begin position="26"/>
        <end position="47"/>
    </location>
</feature>
<dbReference type="AlphaFoldDB" id="A0A173LJ81"/>
<dbReference type="NCBIfam" id="NF035953">
    <property type="entry name" value="integrity_Cei"/>
    <property type="match status" value="1"/>
</dbReference>